<accession>A0ABX5K7S1</accession>
<name>A0ABX5K7S1_9BURK</name>
<evidence type="ECO:0000313" key="1">
    <source>
        <dbReference type="EMBL" id="PVX59484.1"/>
    </source>
</evidence>
<gene>
    <name evidence="1" type="ORF">C7402_1532</name>
</gene>
<dbReference type="Gene3D" id="2.60.270.50">
    <property type="match status" value="1"/>
</dbReference>
<proteinExistence type="predicted"/>
<protein>
    <submittedName>
        <fullName evidence="1">Uncharacterized protein</fullName>
    </submittedName>
</protein>
<reference evidence="1 2" key="1">
    <citation type="submission" date="2018-05" db="EMBL/GenBank/DDBJ databases">
        <title>Genomic Encyclopedia of Type Strains, Phase IV (KMG-V): Genome sequencing to study the core and pangenomes of soil and plant-associated prokaryotes.</title>
        <authorList>
            <person name="Whitman W."/>
        </authorList>
    </citation>
    <scope>NUCLEOTIDE SEQUENCE [LARGE SCALE GENOMIC DNA]</scope>
    <source>
        <strain evidence="1 2">SCZa-39</strain>
    </source>
</reference>
<dbReference type="RefSeq" id="WP_112174029.1">
    <property type="nucleotide sequence ID" value="NZ_CAJZAT010000162.1"/>
</dbReference>
<keyword evidence="2" id="KW-1185">Reference proteome</keyword>
<organism evidence="1 2">
    <name type="scientific">Paraburkholderia unamae</name>
    <dbReference type="NCBI Taxonomy" id="219649"/>
    <lineage>
        <taxon>Bacteria</taxon>
        <taxon>Pseudomonadati</taxon>
        <taxon>Pseudomonadota</taxon>
        <taxon>Betaproteobacteria</taxon>
        <taxon>Burkholderiales</taxon>
        <taxon>Burkholderiaceae</taxon>
        <taxon>Paraburkholderia</taxon>
    </lineage>
</organism>
<sequence length="220" mass="23211">MESIKLEGVTPEQMAHVARYLERSGVKGFSGNAGALAGDCFKADYRYEPESGILVITPSELPHAFRKAPAGVAAPAFAGLVRNVLTGRPSKYGVYDYVYPTIDNQSGGTLTYSTSDPSNGTIEIKKNKIESGSSVEAFEADSTKLSGTGVGGTCTYTLADGQTTLVITYFLNTKFTHTFTVGLSGGNAARYTATATNTDPSVDGYTYLNPTVTLAKVTNV</sequence>
<evidence type="ECO:0000313" key="2">
    <source>
        <dbReference type="Proteomes" id="UP000245712"/>
    </source>
</evidence>
<dbReference type="Proteomes" id="UP000245712">
    <property type="component" value="Unassembled WGS sequence"/>
</dbReference>
<comment type="caution">
    <text evidence="1">The sequence shown here is derived from an EMBL/GenBank/DDBJ whole genome shotgun (WGS) entry which is preliminary data.</text>
</comment>
<dbReference type="EMBL" id="QEOB01000053">
    <property type="protein sequence ID" value="PVX59484.1"/>
    <property type="molecule type" value="Genomic_DNA"/>
</dbReference>